<proteinExistence type="predicted"/>
<name>A0AAD9YFJ3_COLKA</name>
<protein>
    <submittedName>
        <fullName evidence="1">Uncharacterized protein</fullName>
    </submittedName>
</protein>
<organism evidence="1 2">
    <name type="scientific">Colletotrichum kahawae</name>
    <name type="common">Coffee berry disease fungus</name>
    <dbReference type="NCBI Taxonomy" id="34407"/>
    <lineage>
        <taxon>Eukaryota</taxon>
        <taxon>Fungi</taxon>
        <taxon>Dikarya</taxon>
        <taxon>Ascomycota</taxon>
        <taxon>Pezizomycotina</taxon>
        <taxon>Sordariomycetes</taxon>
        <taxon>Hypocreomycetidae</taxon>
        <taxon>Glomerellales</taxon>
        <taxon>Glomerellaceae</taxon>
        <taxon>Colletotrichum</taxon>
        <taxon>Colletotrichum gloeosporioides species complex</taxon>
    </lineage>
</organism>
<accession>A0AAD9YFJ3</accession>
<comment type="caution">
    <text evidence="1">The sequence shown here is derived from an EMBL/GenBank/DDBJ whole genome shotgun (WGS) entry which is preliminary data.</text>
</comment>
<dbReference type="EMBL" id="VYYT01000200">
    <property type="protein sequence ID" value="KAK2757467.1"/>
    <property type="molecule type" value="Genomic_DNA"/>
</dbReference>
<dbReference type="Proteomes" id="UP001281614">
    <property type="component" value="Unassembled WGS sequence"/>
</dbReference>
<dbReference type="AlphaFoldDB" id="A0AAD9YFJ3"/>
<evidence type="ECO:0000313" key="1">
    <source>
        <dbReference type="EMBL" id="KAK2757467.1"/>
    </source>
</evidence>
<gene>
    <name evidence="1" type="ORF">CKAH01_05724</name>
</gene>
<evidence type="ECO:0000313" key="2">
    <source>
        <dbReference type="Proteomes" id="UP001281614"/>
    </source>
</evidence>
<reference evidence="1" key="1">
    <citation type="submission" date="2023-02" db="EMBL/GenBank/DDBJ databases">
        <title>Colletotrichum kahawae CIFC_Que2 genome sequencing and assembly.</title>
        <authorList>
            <person name="Baroncelli R."/>
        </authorList>
    </citation>
    <scope>NUCLEOTIDE SEQUENCE</scope>
    <source>
        <strain evidence="1">CIFC_Que2</strain>
    </source>
</reference>
<keyword evidence="2" id="KW-1185">Reference proteome</keyword>
<sequence length="104" mass="11090">MGMAMETGLVCLGYFVSDLSKIDFPINRGGIEPFLRSMLVYSTTSHLFKWEDLQGSECGGALGGGAPVLGAAGMPITAKADIKAVFKATVSSSEMYERLDTYLV</sequence>